<dbReference type="PATRIC" id="fig|1398.18.peg.2147"/>
<dbReference type="GO" id="GO:0003676">
    <property type="term" value="F:nucleic acid binding"/>
    <property type="evidence" value="ECO:0007669"/>
    <property type="project" value="InterPro"/>
</dbReference>
<evidence type="ECO:0000313" key="6">
    <source>
        <dbReference type="Proteomes" id="UP000070376"/>
    </source>
</evidence>
<organism evidence="4 6">
    <name type="scientific">Heyndrickxia coagulans</name>
    <name type="common">Weizmannia coagulans</name>
    <dbReference type="NCBI Taxonomy" id="1398"/>
    <lineage>
        <taxon>Bacteria</taxon>
        <taxon>Bacillati</taxon>
        <taxon>Bacillota</taxon>
        <taxon>Bacilli</taxon>
        <taxon>Bacillales</taxon>
        <taxon>Bacillaceae</taxon>
        <taxon>Heyndrickxia</taxon>
    </lineage>
</organism>
<reference evidence="4" key="4">
    <citation type="submission" date="2016-01" db="EMBL/GenBank/DDBJ databases">
        <authorList>
            <person name="Oliw E.H."/>
        </authorList>
    </citation>
    <scope>NUCLEOTIDE SEQUENCE [LARGE SCALE GENOMIC DNA]</scope>
    <source>
        <strain evidence="4">GED7749B</strain>
    </source>
</reference>
<dbReference type="InterPro" id="IPR052968">
    <property type="entry name" value="Nucleotide_metab_enz"/>
</dbReference>
<dbReference type="InterPro" id="IPR003156">
    <property type="entry name" value="DHHA1_dom"/>
</dbReference>
<evidence type="ECO:0000259" key="2">
    <source>
        <dbReference type="Pfam" id="PF26386"/>
    </source>
</evidence>
<proteinExistence type="predicted"/>
<reference evidence="5" key="2">
    <citation type="submission" date="2015-01" db="EMBL/GenBank/DDBJ databases">
        <title>Comparative genome analysis of Bacillus coagulans HM-08, Clostridium butyricum HM-68, Bacillus subtilis HM-66 and Bacillus paralicheniformis BL-09.</title>
        <authorList>
            <person name="Zhang H."/>
        </authorList>
    </citation>
    <scope>NUCLEOTIDE SEQUENCE [LARGE SCALE GENOMIC DNA]</scope>
    <source>
        <strain evidence="5">HM-08</strain>
    </source>
</reference>
<dbReference type="AlphaFoldDB" id="A0A0C5CBS3"/>
<dbReference type="PANTHER" id="PTHR42146">
    <property type="entry name" value="3',5'-CYCLIC-NUCLEOTIDE PHOSPHODIESTERASE"/>
    <property type="match status" value="1"/>
</dbReference>
<dbReference type="PANTHER" id="PTHR42146:SF1">
    <property type="entry name" value="OLIGORIBONUCLEASE NRNB"/>
    <property type="match status" value="1"/>
</dbReference>
<dbReference type="Proteomes" id="UP000032024">
    <property type="component" value="Chromosome"/>
</dbReference>
<sequence length="395" mass="45290">MYRLLTHNDLDGLGCGILARLAFGKDIEIQYNSVSGLNPQVEAFLKKEHKEDILWITDLSVNEKNAELLDAYAAQGGKVKLIDHHKSALHLNEHEWASVQVEEDGKQASATSLFYRYLQAEGKINPTGAVDAFVELVRQMDTWEWERNGNMQAKKLNDLFYLYPIEEFEEILLHKLSGSETFSFDDLEEKILDLEEKKIERYINGKKREVYQAVIDGYYAGVIHAESHHSELGNAVAKEYPHLDYIAICMVGKKRISFRTIHDHIDVSEIAKKYDGGGHKKASGAVLTEEAFRQFVVETFKTEPLKRDFAHNQSNIKGQEAGCLYQNRSGEPIFIYKDPQKGWAIEARGLKQSPSFSAFEEAEKFVKRQFQAWLTHDEAYLEYMDKKKKRSESGL</sequence>
<gene>
    <name evidence="4" type="ORF">HMPREF3213_02301</name>
    <name evidence="3" type="ORF">SB48_HM08orf03396</name>
</gene>
<dbReference type="SUPFAM" id="SSF64182">
    <property type="entry name" value="DHH phosphoesterases"/>
    <property type="match status" value="1"/>
</dbReference>
<keyword evidence="5" id="KW-1185">Reference proteome</keyword>
<name>A0A0C5CBS3_HEYCO</name>
<evidence type="ECO:0000313" key="5">
    <source>
        <dbReference type="Proteomes" id="UP000032024"/>
    </source>
</evidence>
<dbReference type="InterPro" id="IPR058608">
    <property type="entry name" value="NrnB_C"/>
</dbReference>
<protein>
    <submittedName>
        <fullName evidence="4">DHHA1 domain protein</fullName>
    </submittedName>
    <submittedName>
        <fullName evidence="3">Phosphoesterase DHHA1</fullName>
    </submittedName>
</protein>
<reference evidence="3" key="1">
    <citation type="submission" date="2015-01" db="EMBL/GenBank/DDBJ databases">
        <title>Comparative genome analysis of Bacillus coagulans HM-08, Clostridium butyricum HM-68, Bacillus subtilis HM-66 and Bacillus licheniformis BL-09.</title>
        <authorList>
            <person name="Zhang H."/>
        </authorList>
    </citation>
    <scope>NUCLEOTIDE SEQUENCE [LARGE SCALE GENOMIC DNA]</scope>
    <source>
        <strain evidence="3">HM-08</strain>
    </source>
</reference>
<dbReference type="EMBL" id="LRPN01000091">
    <property type="protein sequence ID" value="KWZ80501.1"/>
    <property type="molecule type" value="Genomic_DNA"/>
</dbReference>
<evidence type="ECO:0000259" key="1">
    <source>
        <dbReference type="Pfam" id="PF02272"/>
    </source>
</evidence>
<dbReference type="Pfam" id="PF26386">
    <property type="entry name" value="NrnB_C"/>
    <property type="match status" value="1"/>
</dbReference>
<dbReference type="Gene3D" id="3.10.310.30">
    <property type="match status" value="1"/>
</dbReference>
<accession>A0A0C5CBS3</accession>
<dbReference type="InterPro" id="IPR038763">
    <property type="entry name" value="DHH_sf"/>
</dbReference>
<dbReference type="Pfam" id="PF02272">
    <property type="entry name" value="DHHA1"/>
    <property type="match status" value="1"/>
</dbReference>
<feature type="domain" description="Oligoribonuclease NrnB C-terminal" evidence="2">
    <location>
        <begin position="322"/>
        <end position="391"/>
    </location>
</feature>
<feature type="domain" description="DHHA1" evidence="1">
    <location>
        <begin position="224"/>
        <end position="296"/>
    </location>
</feature>
<evidence type="ECO:0000313" key="3">
    <source>
        <dbReference type="EMBL" id="AJO22945.1"/>
    </source>
</evidence>
<evidence type="ECO:0000313" key="4">
    <source>
        <dbReference type="EMBL" id="KWZ80501.1"/>
    </source>
</evidence>
<dbReference type="EMBL" id="CP010525">
    <property type="protein sequence ID" value="AJO22945.1"/>
    <property type="molecule type" value="Genomic_DNA"/>
</dbReference>
<dbReference type="STRING" id="1398.AB434_3142"/>
<dbReference type="Proteomes" id="UP000070376">
    <property type="component" value="Unassembled WGS sequence"/>
</dbReference>
<reference evidence="6" key="3">
    <citation type="submission" date="2016-01" db="EMBL/GenBank/DDBJ databases">
        <authorList>
            <person name="Mitreva M."/>
            <person name="Pepin K.H."/>
            <person name="Mihindukulasuriya K.A."/>
            <person name="Fulton R."/>
            <person name="Fronick C."/>
            <person name="O'Laughlin M."/>
            <person name="Miner T."/>
            <person name="Herter B."/>
            <person name="Rosa B.A."/>
            <person name="Cordes M."/>
            <person name="Tomlinson C."/>
            <person name="Wollam A."/>
            <person name="Palsikar V.B."/>
            <person name="Mardis E.R."/>
            <person name="Wilson R.K."/>
        </authorList>
    </citation>
    <scope>NUCLEOTIDE SEQUENCE [LARGE SCALE GENOMIC DNA]</scope>
    <source>
        <strain evidence="6">GED7749B</strain>
    </source>
</reference>
<dbReference type="RefSeq" id="WP_014098247.1">
    <property type="nucleotide sequence ID" value="NZ_CP010525.1"/>
</dbReference>